<organism evidence="2">
    <name type="scientific">uncultured Mycobacteriales bacterium</name>
    <dbReference type="NCBI Taxonomy" id="581187"/>
    <lineage>
        <taxon>Bacteria</taxon>
        <taxon>Bacillati</taxon>
        <taxon>Actinomycetota</taxon>
        <taxon>Actinomycetes</taxon>
        <taxon>Mycobacteriales</taxon>
        <taxon>environmental samples</taxon>
    </lineage>
</organism>
<reference evidence="2" key="1">
    <citation type="submission" date="2020-02" db="EMBL/GenBank/DDBJ databases">
        <authorList>
            <person name="Meier V. D."/>
        </authorList>
    </citation>
    <scope>NUCLEOTIDE SEQUENCE</scope>
    <source>
        <strain evidence="2">AVDCRST_MAG41</strain>
    </source>
</reference>
<gene>
    <name evidence="2" type="ORF">AVDCRST_MAG41-180</name>
</gene>
<dbReference type="Gene3D" id="3.40.50.150">
    <property type="entry name" value="Vaccinia Virus protein VP39"/>
    <property type="match status" value="1"/>
</dbReference>
<dbReference type="Pfam" id="PF01564">
    <property type="entry name" value="Spermine_synth"/>
    <property type="match status" value="1"/>
</dbReference>
<name>A0A6J4H850_9ACTN</name>
<dbReference type="EMBL" id="CADCTP010000019">
    <property type="protein sequence ID" value="CAA9215671.1"/>
    <property type="molecule type" value="Genomic_DNA"/>
</dbReference>
<keyword evidence="1" id="KW-0620">Polyamine biosynthesis</keyword>
<evidence type="ECO:0000313" key="2">
    <source>
        <dbReference type="EMBL" id="CAA9215671.1"/>
    </source>
</evidence>
<dbReference type="PANTHER" id="PTHR43317">
    <property type="entry name" value="THERMOSPERMINE SYNTHASE ACAULIS5"/>
    <property type="match status" value="1"/>
</dbReference>
<keyword evidence="2" id="KW-0808">Transferase</keyword>
<proteinExistence type="predicted"/>
<dbReference type="PANTHER" id="PTHR43317:SF3">
    <property type="entry name" value="BLR2883 PROTEIN"/>
    <property type="match status" value="1"/>
</dbReference>
<dbReference type="AlphaFoldDB" id="A0A6J4H850"/>
<sequence>MVCVTVDRLTTERGELVLRRDGRHHEIVSNGVFLMDTRDGRSERELVRAAVRGPGARVLIGGLGVGFSLAEALELGAAAVTVVEIEPAVLRWNREHLGTTALADPRVTVVLADLAAVLRTDSGRYDAVCLDVDNGPEWTVTAGNAALYGAPGLAALDRLLAPGGTLAVWSANAAPAFEARLRARFGTVEVRTVEVPRGEPDVVYAARH</sequence>
<evidence type="ECO:0000256" key="1">
    <source>
        <dbReference type="ARBA" id="ARBA00023115"/>
    </source>
</evidence>
<dbReference type="EC" id="2.5.1.16" evidence="2"/>
<dbReference type="SUPFAM" id="SSF53335">
    <property type="entry name" value="S-adenosyl-L-methionine-dependent methyltransferases"/>
    <property type="match status" value="1"/>
</dbReference>
<dbReference type="GO" id="GO:0004766">
    <property type="term" value="F:spermidine synthase activity"/>
    <property type="evidence" value="ECO:0007669"/>
    <property type="project" value="UniProtKB-EC"/>
</dbReference>
<accession>A0A6J4H850</accession>
<protein>
    <submittedName>
        <fullName evidence="2">Spermidine synthase</fullName>
        <ecNumber evidence="2">2.5.1.16</ecNumber>
    </submittedName>
</protein>
<dbReference type="InterPro" id="IPR029063">
    <property type="entry name" value="SAM-dependent_MTases_sf"/>
</dbReference>
<dbReference type="GO" id="GO:0006596">
    <property type="term" value="P:polyamine biosynthetic process"/>
    <property type="evidence" value="ECO:0007669"/>
    <property type="project" value="UniProtKB-KW"/>
</dbReference>